<dbReference type="InterPro" id="IPR000600">
    <property type="entry name" value="ROK"/>
</dbReference>
<dbReference type="PANTHER" id="PTHR18964">
    <property type="entry name" value="ROK (REPRESSOR, ORF, KINASE) FAMILY"/>
    <property type="match status" value="1"/>
</dbReference>
<name>A0A1M4EK94_9ACTN</name>
<keyword evidence="2" id="KW-0418">Kinase</keyword>
<gene>
    <name evidence="2" type="ORF">BN4615_P8808</name>
</gene>
<protein>
    <submittedName>
        <fullName evidence="2">Polyphosphate glucokinase</fullName>
        <ecNumber evidence="2">2.7.1.63</ecNumber>
    </submittedName>
</protein>
<dbReference type="Pfam" id="PF00480">
    <property type="entry name" value="ROK"/>
    <property type="match status" value="1"/>
</dbReference>
<dbReference type="EMBL" id="LT559118">
    <property type="protein sequence ID" value="SBO99292.1"/>
    <property type="molecule type" value="Genomic_DNA"/>
</dbReference>
<dbReference type="InterPro" id="IPR043129">
    <property type="entry name" value="ATPase_NBD"/>
</dbReference>
<dbReference type="AlphaFoldDB" id="A0A1M4EK94"/>
<organism evidence="2">
    <name type="scientific">Nonomuraea gerenzanensis</name>
    <dbReference type="NCBI Taxonomy" id="93944"/>
    <lineage>
        <taxon>Bacteria</taxon>
        <taxon>Bacillati</taxon>
        <taxon>Actinomycetota</taxon>
        <taxon>Actinomycetes</taxon>
        <taxon>Streptosporangiales</taxon>
        <taxon>Streptosporangiaceae</taxon>
        <taxon>Nonomuraea</taxon>
    </lineage>
</organism>
<dbReference type="Gene3D" id="3.30.420.40">
    <property type="match status" value="2"/>
</dbReference>
<dbReference type="CDD" id="cd24058">
    <property type="entry name" value="ASKHA_NBD_ROK_PPGK"/>
    <property type="match status" value="1"/>
</dbReference>
<proteinExistence type="inferred from homology"/>
<accession>A0A1M4EK94</accession>
<evidence type="ECO:0000256" key="1">
    <source>
        <dbReference type="ARBA" id="ARBA00006479"/>
    </source>
</evidence>
<sequence>MNVLGIDIGGSGIKGAPVDTEAGELLEERLRIPTPQPSAPDEVAAVVETISRHFGWTGPVGVTFPGVVVNGVIKTAANVDRSWVGVDAAQLFGGATVLNDADAAGLAEMRFGVGRERRGTILMLTFGTGIGSALFVDGTLVPNTELGHLELNGKEAEHHASDRAREKHDLSWEKWAERVEDYLRHVEMLFSPSLIVIGGGVSKKADKFLPHVRLDTPVVPAALQNQAGIIGAARAAAGRMQRVH</sequence>
<comment type="similarity">
    <text evidence="1">Belongs to the ROK (NagC/XylR) family.</text>
</comment>
<keyword evidence="2" id="KW-0808">Transferase</keyword>
<dbReference type="RefSeq" id="WP_225267986.1">
    <property type="nucleotide sequence ID" value="NZ_CP084058.1"/>
</dbReference>
<dbReference type="EC" id="2.7.1.63" evidence="2"/>
<evidence type="ECO:0000313" key="2">
    <source>
        <dbReference type="EMBL" id="SBO99292.1"/>
    </source>
</evidence>
<reference evidence="2" key="1">
    <citation type="submission" date="2016-04" db="EMBL/GenBank/DDBJ databases">
        <authorList>
            <person name="Evans L.H."/>
            <person name="Alamgir A."/>
            <person name="Owens N."/>
            <person name="Weber N.D."/>
            <person name="Virtaneva K."/>
            <person name="Barbian K."/>
            <person name="Babar A."/>
            <person name="Rosenke K."/>
        </authorList>
    </citation>
    <scope>NUCLEOTIDE SEQUENCE</scope>
    <source>
        <strain evidence="2">Nono1</strain>
    </source>
</reference>
<dbReference type="NCBIfam" id="NF045942">
    <property type="entry name" value="PolPhglucPhase"/>
    <property type="match status" value="1"/>
</dbReference>
<dbReference type="SUPFAM" id="SSF53067">
    <property type="entry name" value="Actin-like ATPase domain"/>
    <property type="match status" value="1"/>
</dbReference>
<dbReference type="PANTHER" id="PTHR18964:SF146">
    <property type="entry name" value="POLYPHOSPHATE GLUCOKINASE"/>
    <property type="match status" value="1"/>
</dbReference>
<dbReference type="GO" id="GO:0047330">
    <property type="term" value="F:polyphosphate-glucose phosphotransferase activity"/>
    <property type="evidence" value="ECO:0007669"/>
    <property type="project" value="UniProtKB-EC"/>
</dbReference>